<gene>
    <name evidence="1" type="ORF">BpHYR1_001635</name>
</gene>
<sequence>MVNDFMILIKRNKGPNLFTNQDFFAFNKSPFIYFLNIFNRSCSFLKTYLIAIVPNCDHLNLK</sequence>
<reference evidence="1 2" key="1">
    <citation type="journal article" date="2018" name="Sci. Rep.">
        <title>Genomic signatures of local adaptation to the degree of environmental predictability in rotifers.</title>
        <authorList>
            <person name="Franch-Gras L."/>
            <person name="Hahn C."/>
            <person name="Garcia-Roger E.M."/>
            <person name="Carmona M.J."/>
            <person name="Serra M."/>
            <person name="Gomez A."/>
        </authorList>
    </citation>
    <scope>NUCLEOTIDE SEQUENCE [LARGE SCALE GENOMIC DNA]</scope>
    <source>
        <strain evidence="1">HYR1</strain>
    </source>
</reference>
<accession>A0A3M7P5T3</accession>
<keyword evidence="2" id="KW-1185">Reference proteome</keyword>
<comment type="caution">
    <text evidence="1">The sequence shown here is derived from an EMBL/GenBank/DDBJ whole genome shotgun (WGS) entry which is preliminary data.</text>
</comment>
<name>A0A3M7P5T3_BRAPC</name>
<proteinExistence type="predicted"/>
<dbReference type="EMBL" id="REGN01013092">
    <property type="protein sequence ID" value="RMZ94383.1"/>
    <property type="molecule type" value="Genomic_DNA"/>
</dbReference>
<evidence type="ECO:0000313" key="1">
    <source>
        <dbReference type="EMBL" id="RMZ94383.1"/>
    </source>
</evidence>
<organism evidence="1 2">
    <name type="scientific">Brachionus plicatilis</name>
    <name type="common">Marine rotifer</name>
    <name type="synonym">Brachionus muelleri</name>
    <dbReference type="NCBI Taxonomy" id="10195"/>
    <lineage>
        <taxon>Eukaryota</taxon>
        <taxon>Metazoa</taxon>
        <taxon>Spiralia</taxon>
        <taxon>Gnathifera</taxon>
        <taxon>Rotifera</taxon>
        <taxon>Eurotatoria</taxon>
        <taxon>Monogononta</taxon>
        <taxon>Pseudotrocha</taxon>
        <taxon>Ploima</taxon>
        <taxon>Brachionidae</taxon>
        <taxon>Brachionus</taxon>
    </lineage>
</organism>
<dbReference type="Proteomes" id="UP000276133">
    <property type="component" value="Unassembled WGS sequence"/>
</dbReference>
<protein>
    <submittedName>
        <fullName evidence="1">Uncharacterized protein</fullName>
    </submittedName>
</protein>
<evidence type="ECO:0000313" key="2">
    <source>
        <dbReference type="Proteomes" id="UP000276133"/>
    </source>
</evidence>
<dbReference type="AlphaFoldDB" id="A0A3M7P5T3"/>